<evidence type="ECO:0000256" key="9">
    <source>
        <dbReference type="ARBA" id="ARBA00022723"/>
    </source>
</evidence>
<feature type="transmembrane region" description="Helical" evidence="20">
    <location>
        <begin position="139"/>
        <end position="158"/>
    </location>
</feature>
<dbReference type="InterPro" id="IPR005798">
    <property type="entry name" value="Cyt_b/b6_C"/>
</dbReference>
<feature type="binding site" description="axial binding residue" evidence="19">
    <location>
        <position position="183"/>
    </location>
    <ligand>
        <name>heme b</name>
        <dbReference type="ChEBI" id="CHEBI:60344"/>
        <label>b562</label>
    </ligand>
    <ligandPart>
        <name>Fe</name>
        <dbReference type="ChEBI" id="CHEBI:18248"/>
    </ligandPart>
</feature>
<dbReference type="GO" id="GO:0045275">
    <property type="term" value="C:respiratory chain complex III"/>
    <property type="evidence" value="ECO:0007669"/>
    <property type="project" value="InterPro"/>
</dbReference>
<dbReference type="PROSITE" id="PS51002">
    <property type="entry name" value="CYTB_NTER"/>
    <property type="match status" value="1"/>
</dbReference>
<feature type="transmembrane region" description="Helical" evidence="20">
    <location>
        <begin position="111"/>
        <end position="133"/>
    </location>
</feature>
<proteinExistence type="inferred from homology"/>
<evidence type="ECO:0000256" key="1">
    <source>
        <dbReference type="ARBA" id="ARBA00002566"/>
    </source>
</evidence>
<evidence type="ECO:0000256" key="4">
    <source>
        <dbReference type="ARBA" id="ARBA00013531"/>
    </source>
</evidence>
<dbReference type="GO" id="GO:0008121">
    <property type="term" value="F:quinol-cytochrome-c reductase activity"/>
    <property type="evidence" value="ECO:0007669"/>
    <property type="project" value="InterPro"/>
</dbReference>
<feature type="transmembrane region" description="Helical" evidence="20">
    <location>
        <begin position="348"/>
        <end position="365"/>
    </location>
</feature>
<evidence type="ECO:0000256" key="8">
    <source>
        <dbReference type="ARBA" id="ARBA00022692"/>
    </source>
</evidence>
<name>A0A4D6X4A9_9HEMI</name>
<reference evidence="23" key="1">
    <citation type="journal article" date="2019" name="Syst. Entomol.">
        <title>Higher level phylogeny and evolutionary history of Pentatomomorpha (Hemiptera: Heteroptera) inferred from mitochondrial genome sequences.</title>
        <authorList>
            <person name="Liu Y."/>
            <person name="Li H."/>
            <person name="Song F."/>
            <person name="Zhao Y."/>
            <person name="Wilson J.J."/>
            <person name="Cai W."/>
        </authorList>
    </citation>
    <scope>NUCLEOTIDE SEQUENCE</scope>
</reference>
<feature type="transmembrane region" description="Helical" evidence="20">
    <location>
        <begin position="78"/>
        <end position="99"/>
    </location>
</feature>
<comment type="function">
    <text evidence="1 20">Component of the ubiquinol-cytochrome c reductase complex (complex III or cytochrome b-c1 complex) that is part of the mitochondrial respiratory chain. The b-c1 complex mediates electron transfer from ubiquinol to cytochrome c. Contributes to the generation of a proton gradient across the mitochondrial membrane that is then used for ATP synthesis.</text>
</comment>
<evidence type="ECO:0000259" key="21">
    <source>
        <dbReference type="PROSITE" id="PS51002"/>
    </source>
</evidence>
<dbReference type="InterPro" id="IPR036150">
    <property type="entry name" value="Cyt_b/b6_C_sf"/>
</dbReference>
<dbReference type="InterPro" id="IPR005797">
    <property type="entry name" value="Cyt_b/b6_N"/>
</dbReference>
<dbReference type="GO" id="GO:0006122">
    <property type="term" value="P:mitochondrial electron transport, ubiquinol to cytochrome c"/>
    <property type="evidence" value="ECO:0007669"/>
    <property type="project" value="TreeGrafter"/>
</dbReference>
<evidence type="ECO:0000256" key="2">
    <source>
        <dbReference type="ARBA" id="ARBA00004448"/>
    </source>
</evidence>
<dbReference type="GO" id="GO:0016491">
    <property type="term" value="F:oxidoreductase activity"/>
    <property type="evidence" value="ECO:0007669"/>
    <property type="project" value="UniProtKB-UniRule"/>
</dbReference>
<dbReference type="InterPro" id="IPR048259">
    <property type="entry name" value="Cytochrome_b_N_euk/bac"/>
</dbReference>
<feature type="binding site" evidence="18">
    <location>
        <position position="202"/>
    </location>
    <ligand>
        <name>a ubiquinone</name>
        <dbReference type="ChEBI" id="CHEBI:16389"/>
    </ligand>
</feature>
<keyword evidence="6 19" id="KW-0349">Heme</keyword>
<dbReference type="Pfam" id="PF00032">
    <property type="entry name" value="Cytochrom_B_C"/>
    <property type="match status" value="1"/>
</dbReference>
<feature type="transmembrane region" description="Helical" evidence="20">
    <location>
        <begin position="179"/>
        <end position="201"/>
    </location>
</feature>
<evidence type="ECO:0000256" key="15">
    <source>
        <dbReference type="ARBA" id="ARBA00023128"/>
    </source>
</evidence>
<feature type="domain" description="Cytochrome b/b6 N-terminal region profile" evidence="21">
    <location>
        <begin position="1"/>
        <end position="210"/>
    </location>
</feature>
<keyword evidence="15 20" id="KW-0496">Mitochondrion</keyword>
<feature type="transmembrane region" description="Helical" evidence="20">
    <location>
        <begin position="289"/>
        <end position="308"/>
    </location>
</feature>
<gene>
    <name evidence="23" type="primary">CYTB</name>
</gene>
<keyword evidence="5 20" id="KW-0813">Transport</keyword>
<dbReference type="PANTHER" id="PTHR19271:SF16">
    <property type="entry name" value="CYTOCHROME B"/>
    <property type="match status" value="1"/>
</dbReference>
<evidence type="ECO:0000256" key="19">
    <source>
        <dbReference type="PIRSR" id="PIRSR038885-2"/>
    </source>
</evidence>
<feature type="domain" description="Cytochrome b/b6 C-terminal region profile" evidence="22">
    <location>
        <begin position="211"/>
        <end position="378"/>
    </location>
</feature>
<comment type="subcellular location">
    <subcellularLocation>
        <location evidence="2">Mitochondrion inner membrane</location>
        <topology evidence="2">Multi-pass membrane protein</topology>
    </subcellularLocation>
</comment>
<sequence length="378" mass="42958">MNKPMRKTHPLFKIINGSLVDLPSPSSLSLWWNFGSLLGLCLMIQILTGVFLAMHYTANIELAFNSVVHICRDVNNGWLLRYTHANGASLFFICLYMHVGRGMYYGSYKLMMTWSTGVILLFLVMGTAFLGYVLPWGQMSLWGATVITNLLSAVPYLGNTLVKWLWGGFSVDNATLTRFFTLHFLLPFIIAAFVIIHLLFLHQTGSNNPLGLNSNYDKMPFHPYFSIKDTMGFMITLMMLSMLILLEPQLLGDPENFIPANPLVTPVHIQPEWYFLFAYAILRSIPNKLGGVVAMVLSIAIILILPMSNNSKFQGNAFYPINKLLFWFFVTIMILLTWIGARPAEEPYIFTGQVLTVLYFMYFLINPLVLKGWDMLTK</sequence>
<dbReference type="CDD" id="cd00284">
    <property type="entry name" value="Cytochrome_b_N"/>
    <property type="match status" value="1"/>
</dbReference>
<keyword evidence="12 20" id="KW-1133">Transmembrane helix</keyword>
<protein>
    <recommendedName>
        <fullName evidence="4 20">Cytochrome b</fullName>
    </recommendedName>
</protein>
<evidence type="ECO:0000313" key="23">
    <source>
        <dbReference type="EMBL" id="QCI09350.1"/>
    </source>
</evidence>
<keyword evidence="13 19" id="KW-0408">Iron</keyword>
<dbReference type="CDD" id="cd00290">
    <property type="entry name" value="cytochrome_b_C"/>
    <property type="match status" value="1"/>
</dbReference>
<evidence type="ECO:0000256" key="12">
    <source>
        <dbReference type="ARBA" id="ARBA00022989"/>
    </source>
</evidence>
<keyword evidence="16 20" id="KW-0472">Membrane</keyword>
<evidence type="ECO:0000256" key="7">
    <source>
        <dbReference type="ARBA" id="ARBA00022660"/>
    </source>
</evidence>
<keyword evidence="9 19" id="KW-0479">Metal-binding</keyword>
<evidence type="ECO:0000256" key="14">
    <source>
        <dbReference type="ARBA" id="ARBA00023075"/>
    </source>
</evidence>
<dbReference type="PIRSF" id="PIRSF038885">
    <property type="entry name" value="COB"/>
    <property type="match status" value="1"/>
</dbReference>
<evidence type="ECO:0000256" key="5">
    <source>
        <dbReference type="ARBA" id="ARBA00022448"/>
    </source>
</evidence>
<keyword evidence="11 20" id="KW-0249">Electron transport</keyword>
<evidence type="ECO:0000256" key="17">
    <source>
        <dbReference type="ARBA" id="ARBA00061233"/>
    </source>
</evidence>
<evidence type="ECO:0000256" key="13">
    <source>
        <dbReference type="ARBA" id="ARBA00023004"/>
    </source>
</evidence>
<evidence type="ECO:0000256" key="16">
    <source>
        <dbReference type="ARBA" id="ARBA00023136"/>
    </source>
</evidence>
<keyword evidence="7 20" id="KW-0679">Respiratory chain</keyword>
<comment type="similarity">
    <text evidence="17 20">Belongs to the cytochrome b family.</text>
</comment>
<dbReference type="InterPro" id="IPR027387">
    <property type="entry name" value="Cytb/b6-like_sf"/>
</dbReference>
<dbReference type="InterPro" id="IPR048260">
    <property type="entry name" value="Cytochrome_b_C_euk/bac"/>
</dbReference>
<evidence type="ECO:0000256" key="18">
    <source>
        <dbReference type="PIRSR" id="PIRSR038885-1"/>
    </source>
</evidence>
<dbReference type="SUPFAM" id="SSF81648">
    <property type="entry name" value="a domain/subunit of cytochrome bc1 complex (Ubiquinol-cytochrome c reductase)"/>
    <property type="match status" value="1"/>
</dbReference>
<evidence type="ECO:0000256" key="6">
    <source>
        <dbReference type="ARBA" id="ARBA00022617"/>
    </source>
</evidence>
<keyword evidence="8 20" id="KW-0812">Transmembrane</keyword>
<feature type="binding site" description="axial binding residue" evidence="19">
    <location>
        <position position="84"/>
    </location>
    <ligand>
        <name>heme b</name>
        <dbReference type="ChEBI" id="CHEBI:60344"/>
        <label>b562</label>
    </ligand>
    <ligandPart>
        <name>Fe</name>
        <dbReference type="ChEBI" id="CHEBI:18248"/>
    </ligandPart>
</feature>
<feature type="transmembrane region" description="Helical" evidence="20">
    <location>
        <begin position="324"/>
        <end position="341"/>
    </location>
</feature>
<dbReference type="AlphaFoldDB" id="A0A4D6X4A9"/>
<keyword evidence="14" id="KW-0830">Ubiquinone</keyword>
<dbReference type="InterPro" id="IPR030689">
    <property type="entry name" value="Cytochrome_b"/>
</dbReference>
<dbReference type="PROSITE" id="PS51003">
    <property type="entry name" value="CYTB_CTER"/>
    <property type="match status" value="1"/>
</dbReference>
<accession>A0A4D6X4A9</accession>
<dbReference type="Gene3D" id="1.20.810.10">
    <property type="entry name" value="Cytochrome Bc1 Complex, Chain C"/>
    <property type="match status" value="1"/>
</dbReference>
<organism evidence="23">
    <name type="scientific">Eurygaster testudinaria</name>
    <dbReference type="NCBI Taxonomy" id="1134731"/>
    <lineage>
        <taxon>Eukaryota</taxon>
        <taxon>Metazoa</taxon>
        <taxon>Ecdysozoa</taxon>
        <taxon>Arthropoda</taxon>
        <taxon>Hexapoda</taxon>
        <taxon>Insecta</taxon>
        <taxon>Pterygota</taxon>
        <taxon>Neoptera</taxon>
        <taxon>Paraneoptera</taxon>
        <taxon>Hemiptera</taxon>
        <taxon>Heteroptera</taxon>
        <taxon>Panheteroptera</taxon>
        <taxon>Pentatomomorpha</taxon>
        <taxon>Pentatomoidea</taxon>
        <taxon>Scutelleridae</taxon>
        <taxon>Eurygastrinae</taxon>
        <taxon>Eurygaster</taxon>
    </lineage>
</organism>
<dbReference type="FunFam" id="1.20.810.10:FF:000002">
    <property type="entry name" value="Cytochrome b"/>
    <property type="match status" value="1"/>
</dbReference>
<dbReference type="EMBL" id="MF497722">
    <property type="protein sequence ID" value="QCI09350.1"/>
    <property type="molecule type" value="Genomic_DNA"/>
</dbReference>
<evidence type="ECO:0000256" key="20">
    <source>
        <dbReference type="RuleBase" id="RU362117"/>
    </source>
</evidence>
<keyword evidence="10" id="KW-0999">Mitochondrion inner membrane</keyword>
<feature type="transmembrane region" description="Helical" evidence="20">
    <location>
        <begin position="37"/>
        <end position="58"/>
    </location>
</feature>
<dbReference type="Pfam" id="PF00033">
    <property type="entry name" value="Cytochrome_B"/>
    <property type="match status" value="1"/>
</dbReference>
<evidence type="ECO:0000259" key="22">
    <source>
        <dbReference type="PROSITE" id="PS51003"/>
    </source>
</evidence>
<evidence type="ECO:0000256" key="11">
    <source>
        <dbReference type="ARBA" id="ARBA00022982"/>
    </source>
</evidence>
<comment type="cofactor">
    <cofactor evidence="19">
        <name>heme</name>
        <dbReference type="ChEBI" id="CHEBI:30413"/>
    </cofactor>
    <text evidence="19">Binds 2 heme groups non-covalently.</text>
</comment>
<comment type="cofactor">
    <cofactor evidence="20">
        <name>heme b</name>
        <dbReference type="ChEBI" id="CHEBI:60344"/>
    </cofactor>
    <text evidence="20">Binds 2 heme groups non-covalently.</text>
</comment>
<dbReference type="GO" id="GO:0046872">
    <property type="term" value="F:metal ion binding"/>
    <property type="evidence" value="ECO:0007669"/>
    <property type="project" value="UniProtKB-UniRule"/>
</dbReference>
<evidence type="ECO:0000256" key="10">
    <source>
        <dbReference type="ARBA" id="ARBA00022792"/>
    </source>
</evidence>
<geneLocation type="mitochondrion" evidence="23"/>
<dbReference type="InterPro" id="IPR016174">
    <property type="entry name" value="Di-haem_cyt_TM"/>
</dbReference>
<evidence type="ECO:0000256" key="3">
    <source>
        <dbReference type="ARBA" id="ARBA00011649"/>
    </source>
</evidence>
<comment type="subunit">
    <text evidence="3">The main subunits of complex b-c1 are: cytochrome b, cytochrome c1 and the Rieske protein.</text>
</comment>
<dbReference type="PANTHER" id="PTHR19271">
    <property type="entry name" value="CYTOCHROME B"/>
    <property type="match status" value="1"/>
</dbReference>
<dbReference type="SUPFAM" id="SSF81342">
    <property type="entry name" value="Transmembrane di-heme cytochromes"/>
    <property type="match status" value="1"/>
</dbReference>
<dbReference type="GO" id="GO:0005743">
    <property type="term" value="C:mitochondrial inner membrane"/>
    <property type="evidence" value="ECO:0007669"/>
    <property type="project" value="UniProtKB-SubCell"/>
</dbReference>
<feature type="binding site" description="axial binding residue" evidence="19">
    <location>
        <position position="98"/>
    </location>
    <ligand>
        <name>heme b</name>
        <dbReference type="ChEBI" id="CHEBI:60344"/>
        <label>b566</label>
    </ligand>
    <ligandPart>
        <name>Fe</name>
        <dbReference type="ChEBI" id="CHEBI:18248"/>
    </ligandPart>
</feature>
<feature type="transmembrane region" description="Helical" evidence="20">
    <location>
        <begin position="221"/>
        <end position="246"/>
    </location>
</feature>
<feature type="binding site" description="axial binding residue" evidence="19">
    <location>
        <position position="197"/>
    </location>
    <ligand>
        <name>heme b</name>
        <dbReference type="ChEBI" id="CHEBI:60344"/>
        <label>b566</label>
    </ligand>
    <ligandPart>
        <name>Fe</name>
        <dbReference type="ChEBI" id="CHEBI:18248"/>
    </ligandPart>
</feature>